<dbReference type="AlphaFoldDB" id="A0A9P6GTL1"/>
<dbReference type="PANTHER" id="PTHR38703">
    <property type="entry name" value="CHROMOSOME 8, WHOLE GENOME SHOTGUN SEQUENCE"/>
    <property type="match status" value="1"/>
</dbReference>
<dbReference type="Proteomes" id="UP000756921">
    <property type="component" value="Unassembled WGS sequence"/>
</dbReference>
<evidence type="ECO:0000313" key="2">
    <source>
        <dbReference type="EMBL" id="KAF9741013.1"/>
    </source>
</evidence>
<dbReference type="OrthoDB" id="5325276at2759"/>
<dbReference type="EMBL" id="WJXW01000001">
    <property type="protein sequence ID" value="KAF9741013.1"/>
    <property type="molecule type" value="Genomic_DNA"/>
</dbReference>
<feature type="region of interest" description="Disordered" evidence="1">
    <location>
        <begin position="512"/>
        <end position="553"/>
    </location>
</feature>
<feature type="region of interest" description="Disordered" evidence="1">
    <location>
        <begin position="260"/>
        <end position="289"/>
    </location>
</feature>
<keyword evidence="3" id="KW-1185">Reference proteome</keyword>
<protein>
    <submittedName>
        <fullName evidence="2">Uncharacterized protein</fullName>
    </submittedName>
</protein>
<sequence length="553" mass="60479">MKGLTSLFKHSDRNKGTVPEATSSHPEIRLGPAQLLDQRRKQERASSSDFTRDTRSAAHPSAPSSHATLTYPSSRSSDHHPASVNGDRSVGTTGHAARSPSLSERGDDTIGDDYRAYMGAISPGSVASKASKNSTGAEFFSLGNDSRPRTGNSEMKHVEYIADRNIERHVSSSSWHSSLGSQNAGNQFAQDHNACRQSIAVPIECSGPVPSPSPAKSVLGSLGTEVATEGDLVDRILPHIEDPHARPYDRKNWPTRIARDESHLSSNDGRHVSGDDDTSDGKRGTKKRDGNLDVREAILGGSGDYDLKAALDGVVDLNHTEDVVRDVQWAPAVTQEVVKPHQHEVIEELIYREIHNHDIYRYIQPVYQTEILPARHFVNNTNNELVEVSADQLPECTGAKQRWAVVRGNGDREKPTSHPVRSALPRRELKILSDKTYTTPEGYERRETTILHPPELEDLSNYGGPVVPIEFLHHPAPVDQELKESKKIDRLYNDRQFTMEGLAIALPAFHPGSSSSFSSSSSSSRAPTGSSASSPASKRLSIPRKPVLAPPSC</sequence>
<feature type="compositionally biased region" description="Basic and acidic residues" evidence="1">
    <location>
        <begin position="37"/>
        <end position="56"/>
    </location>
</feature>
<proteinExistence type="predicted"/>
<organism evidence="2 3">
    <name type="scientific">Paraphaeosphaeria minitans</name>
    <dbReference type="NCBI Taxonomy" id="565426"/>
    <lineage>
        <taxon>Eukaryota</taxon>
        <taxon>Fungi</taxon>
        <taxon>Dikarya</taxon>
        <taxon>Ascomycota</taxon>
        <taxon>Pezizomycotina</taxon>
        <taxon>Dothideomycetes</taxon>
        <taxon>Pleosporomycetidae</taxon>
        <taxon>Pleosporales</taxon>
        <taxon>Massarineae</taxon>
        <taxon>Didymosphaeriaceae</taxon>
        <taxon>Paraphaeosphaeria</taxon>
    </lineage>
</organism>
<evidence type="ECO:0000256" key="1">
    <source>
        <dbReference type="SAM" id="MobiDB-lite"/>
    </source>
</evidence>
<comment type="caution">
    <text evidence="2">The sequence shown here is derived from an EMBL/GenBank/DDBJ whole genome shotgun (WGS) entry which is preliminary data.</text>
</comment>
<reference evidence="2" key="1">
    <citation type="journal article" date="2020" name="Mol. Plant Microbe Interact.">
        <title>Genome Sequence of the Biocontrol Agent Coniothyrium minitans strain Conio (IMI 134523).</title>
        <authorList>
            <person name="Patel D."/>
            <person name="Shittu T.A."/>
            <person name="Baroncelli R."/>
            <person name="Muthumeenakshi S."/>
            <person name="Osborne T.H."/>
            <person name="Janganan T.K."/>
            <person name="Sreenivasaprasad S."/>
        </authorList>
    </citation>
    <scope>NUCLEOTIDE SEQUENCE</scope>
    <source>
        <strain evidence="2">Conio</strain>
    </source>
</reference>
<evidence type="ECO:0000313" key="3">
    <source>
        <dbReference type="Proteomes" id="UP000756921"/>
    </source>
</evidence>
<dbReference type="PANTHER" id="PTHR38703:SF1">
    <property type="entry name" value="ALLERGEN"/>
    <property type="match status" value="1"/>
</dbReference>
<accession>A0A9P6GTL1</accession>
<feature type="region of interest" description="Disordered" evidence="1">
    <location>
        <begin position="1"/>
        <end position="110"/>
    </location>
</feature>
<name>A0A9P6GTL1_9PLEO</name>
<feature type="compositionally biased region" description="Low complexity" evidence="1">
    <location>
        <begin position="512"/>
        <end position="537"/>
    </location>
</feature>
<feature type="compositionally biased region" description="Low complexity" evidence="1">
    <location>
        <begin position="57"/>
        <end position="67"/>
    </location>
</feature>
<gene>
    <name evidence="2" type="ORF">PMIN01_00552</name>
</gene>